<accession>A0A2V4A362</accession>
<feature type="chain" id="PRO_5015982020" description="DUF4468 domain-containing protein" evidence="1">
    <location>
        <begin position="20"/>
        <end position="192"/>
    </location>
</feature>
<evidence type="ECO:0000256" key="1">
    <source>
        <dbReference type="SAM" id="SignalP"/>
    </source>
</evidence>
<keyword evidence="1" id="KW-0732">Signal</keyword>
<sequence>MKKLLPLILLMLMAVSVKAVDVKGQIITGKDTMNVMLKIPVNMISQQPAYKNLQNKIRYITEDGEKKKLKPDMADEIKFKFGNDTIRMVSVPDPVGGSHDGYFDYFIFIKIYVDGKIKLYQHYSTPMYGNNGKVWYLKKEDQPLKLVADFGRKKMKKYFSDCPELVKKIESKEFKGKDIIQIVQFYNSNCLN</sequence>
<evidence type="ECO:0008006" key="4">
    <source>
        <dbReference type="Google" id="ProtNLM"/>
    </source>
</evidence>
<dbReference type="OrthoDB" id="1179464at2"/>
<comment type="caution">
    <text evidence="2">The sequence shown here is derived from an EMBL/GenBank/DDBJ whole genome shotgun (WGS) entry which is preliminary data.</text>
</comment>
<evidence type="ECO:0000313" key="2">
    <source>
        <dbReference type="EMBL" id="PXY03082.1"/>
    </source>
</evidence>
<proteinExistence type="predicted"/>
<feature type="signal peptide" evidence="1">
    <location>
        <begin position="1"/>
        <end position="19"/>
    </location>
</feature>
<reference evidence="2 3" key="1">
    <citation type="submission" date="2018-05" db="EMBL/GenBank/DDBJ databases">
        <title>Marinifilum breve JC075T sp. nov., a marine bacterium isolated from Yongle Blue Hole in the South China Sea.</title>
        <authorList>
            <person name="Fu T."/>
        </authorList>
    </citation>
    <scope>NUCLEOTIDE SEQUENCE [LARGE SCALE GENOMIC DNA]</scope>
    <source>
        <strain evidence="2 3">JC075</strain>
    </source>
</reference>
<evidence type="ECO:0000313" key="3">
    <source>
        <dbReference type="Proteomes" id="UP000248079"/>
    </source>
</evidence>
<gene>
    <name evidence="2" type="ORF">DF185_03045</name>
</gene>
<organism evidence="2 3">
    <name type="scientific">Marinifilum breve</name>
    <dbReference type="NCBI Taxonomy" id="2184082"/>
    <lineage>
        <taxon>Bacteria</taxon>
        <taxon>Pseudomonadati</taxon>
        <taxon>Bacteroidota</taxon>
        <taxon>Bacteroidia</taxon>
        <taxon>Marinilabiliales</taxon>
        <taxon>Marinifilaceae</taxon>
    </lineage>
</organism>
<dbReference type="Proteomes" id="UP000248079">
    <property type="component" value="Unassembled WGS sequence"/>
</dbReference>
<protein>
    <recommendedName>
        <fullName evidence="4">DUF4468 domain-containing protein</fullName>
    </recommendedName>
</protein>
<dbReference type="RefSeq" id="WP_110359238.1">
    <property type="nucleotide sequence ID" value="NZ_QFLI01000001.1"/>
</dbReference>
<keyword evidence="3" id="KW-1185">Reference proteome</keyword>
<name>A0A2V4A362_9BACT</name>
<dbReference type="AlphaFoldDB" id="A0A2V4A362"/>
<dbReference type="EMBL" id="QFLI01000001">
    <property type="protein sequence ID" value="PXY03082.1"/>
    <property type="molecule type" value="Genomic_DNA"/>
</dbReference>